<dbReference type="Proteomes" id="UP000603708">
    <property type="component" value="Unassembled WGS sequence"/>
</dbReference>
<dbReference type="InterPro" id="IPR045730">
    <property type="entry name" value="DUF6084"/>
</dbReference>
<dbReference type="EMBL" id="BNCD01000024">
    <property type="protein sequence ID" value="GHH86810.1"/>
    <property type="molecule type" value="Genomic_DNA"/>
</dbReference>
<evidence type="ECO:0000313" key="3">
    <source>
        <dbReference type="Proteomes" id="UP000603708"/>
    </source>
</evidence>
<evidence type="ECO:0000313" key="2">
    <source>
        <dbReference type="EMBL" id="GHH86810.1"/>
    </source>
</evidence>
<dbReference type="Pfam" id="PF19562">
    <property type="entry name" value="DUF6084"/>
    <property type="match status" value="1"/>
</dbReference>
<name>A0A919GL59_9ACTN</name>
<feature type="compositionally biased region" description="Low complexity" evidence="1">
    <location>
        <begin position="28"/>
        <end position="53"/>
    </location>
</feature>
<gene>
    <name evidence="2" type="ORF">GCM10018793_60180</name>
</gene>
<sequence>MTPAEHQTAPGASSGPASGPGSGPAPDPASGSQSAGRGHRGSSAAGARAAGPRARPDLPQLAFTVAGIRPLEHAAVPTLAIRLTVTRTGGGPVRSVLLTTAIRIDAARGPHEHTDAAALAPLFGQPEQWATSMRPLTWARLTTVLPPFDDRSHTDLAVPCTGDTEQALRTYFRAVRDADVPLDLLFSGTVFHRDAEGRLATARIPWDTEATCLLPAALWHGLTERYFGPGRWLRVSRGTGERLDAYGAAHGLVDTESSVVALLDAAGPFAAADEPVEAAWTR</sequence>
<keyword evidence="3" id="KW-1185">Reference proteome</keyword>
<feature type="region of interest" description="Disordered" evidence="1">
    <location>
        <begin position="1"/>
        <end position="55"/>
    </location>
</feature>
<feature type="compositionally biased region" description="Low complexity" evidence="1">
    <location>
        <begin position="9"/>
        <end position="19"/>
    </location>
</feature>
<protein>
    <submittedName>
        <fullName evidence="2">Uncharacterized protein</fullName>
    </submittedName>
</protein>
<proteinExistence type="predicted"/>
<accession>A0A919GL59</accession>
<comment type="caution">
    <text evidence="2">The sequence shown here is derived from an EMBL/GenBank/DDBJ whole genome shotgun (WGS) entry which is preliminary data.</text>
</comment>
<dbReference type="RefSeq" id="WP_189937497.1">
    <property type="nucleotide sequence ID" value="NZ_BNCD01000024.1"/>
</dbReference>
<organism evidence="2 3">
    <name type="scientific">Streptomyces sulfonofaciens</name>
    <dbReference type="NCBI Taxonomy" id="68272"/>
    <lineage>
        <taxon>Bacteria</taxon>
        <taxon>Bacillati</taxon>
        <taxon>Actinomycetota</taxon>
        <taxon>Actinomycetes</taxon>
        <taxon>Kitasatosporales</taxon>
        <taxon>Streptomycetaceae</taxon>
        <taxon>Streptomyces</taxon>
    </lineage>
</organism>
<reference evidence="2" key="2">
    <citation type="submission" date="2020-09" db="EMBL/GenBank/DDBJ databases">
        <authorList>
            <person name="Sun Q."/>
            <person name="Ohkuma M."/>
        </authorList>
    </citation>
    <scope>NUCLEOTIDE SEQUENCE</scope>
    <source>
        <strain evidence="2">JCM 5069</strain>
    </source>
</reference>
<reference evidence="2" key="1">
    <citation type="journal article" date="2014" name="Int. J. Syst. Evol. Microbiol.">
        <title>Complete genome sequence of Corynebacterium casei LMG S-19264T (=DSM 44701T), isolated from a smear-ripened cheese.</title>
        <authorList>
            <consortium name="US DOE Joint Genome Institute (JGI-PGF)"/>
            <person name="Walter F."/>
            <person name="Albersmeier A."/>
            <person name="Kalinowski J."/>
            <person name="Ruckert C."/>
        </authorList>
    </citation>
    <scope>NUCLEOTIDE SEQUENCE</scope>
    <source>
        <strain evidence="2">JCM 5069</strain>
    </source>
</reference>
<dbReference type="AlphaFoldDB" id="A0A919GL59"/>
<evidence type="ECO:0000256" key="1">
    <source>
        <dbReference type="SAM" id="MobiDB-lite"/>
    </source>
</evidence>